<evidence type="ECO:0000256" key="13">
    <source>
        <dbReference type="ARBA" id="ARBA00022844"/>
    </source>
</evidence>
<keyword evidence="15" id="KW-0464">Manganese</keyword>
<dbReference type="GeneID" id="65246746"/>
<dbReference type="EMBL" id="MK330756">
    <property type="protein sequence ID" value="QCI62731.1"/>
    <property type="molecule type" value="Viral_cRNA"/>
</dbReference>
<evidence type="ECO:0000256" key="15">
    <source>
        <dbReference type="ARBA" id="ARBA00023211"/>
    </source>
</evidence>
<dbReference type="EMBL" id="MK896596">
    <property type="protein sequence ID" value="QLA46864.1"/>
    <property type="molecule type" value="Genomic_RNA"/>
</dbReference>
<keyword evidence="22" id="KW-0548">Nucleotidyltransferase</keyword>
<evidence type="ECO:0000313" key="24">
    <source>
        <dbReference type="Proteomes" id="UP000502989"/>
    </source>
</evidence>
<dbReference type="Proteomes" id="UP000502989">
    <property type="component" value="Genome"/>
</dbReference>
<dbReference type="GO" id="GO:0003968">
    <property type="term" value="F:RNA-directed RNA polymerase activity"/>
    <property type="evidence" value="ECO:0007669"/>
    <property type="project" value="UniProtKB-KW"/>
</dbReference>
<keyword evidence="11" id="KW-1040">Host Golgi apparatus</keyword>
<dbReference type="GO" id="GO:0016787">
    <property type="term" value="F:hydrolase activity"/>
    <property type="evidence" value="ECO:0007669"/>
    <property type="project" value="UniProtKB-KW"/>
</dbReference>
<comment type="cofactor">
    <cofactor evidence="1">
        <name>Mn(2+)</name>
        <dbReference type="ChEBI" id="CHEBI:29035"/>
    </cofactor>
</comment>
<evidence type="ECO:0000313" key="22">
    <source>
        <dbReference type="EMBL" id="QCI62731.1"/>
    </source>
</evidence>
<dbReference type="RefSeq" id="YP_010086098.1">
    <property type="nucleotide sequence ID" value="NC_055325.1"/>
</dbReference>
<evidence type="ECO:0000256" key="2">
    <source>
        <dbReference type="ARBA" id="ARBA00001946"/>
    </source>
</evidence>
<dbReference type="InterPro" id="IPR022531">
    <property type="entry name" value="L_PA-C-like"/>
</dbReference>
<keyword evidence="22" id="KW-0696">RNA-directed RNA polymerase</keyword>
<evidence type="ECO:0000256" key="8">
    <source>
        <dbReference type="ARBA" id="ARBA00022679"/>
    </source>
</evidence>
<evidence type="ECO:0000256" key="18">
    <source>
        <dbReference type="ARBA" id="ARBA00031012"/>
    </source>
</evidence>
<name>A0A4P8D7R8_9VIRU</name>
<evidence type="ECO:0000256" key="5">
    <source>
        <dbReference type="ARBA" id="ARBA00004452"/>
    </source>
</evidence>
<evidence type="ECO:0000256" key="19">
    <source>
        <dbReference type="ARBA" id="ARBA00034123"/>
    </source>
</evidence>
<comment type="similarity">
    <text evidence="19">Belongs to the Bunyavirales RNA polymerase family.</text>
</comment>
<evidence type="ECO:0000256" key="7">
    <source>
        <dbReference type="ARBA" id="ARBA00018602"/>
    </source>
</evidence>
<evidence type="ECO:0000256" key="17">
    <source>
        <dbReference type="ARBA" id="ARBA00030436"/>
    </source>
</evidence>
<evidence type="ECO:0000256" key="10">
    <source>
        <dbReference type="ARBA" id="ARBA00022801"/>
    </source>
</evidence>
<reference evidence="22 24" key="1">
    <citation type="submission" date="2018-12" db="EMBL/GenBank/DDBJ databases">
        <authorList>
            <person name="Hughes H.R."/>
            <person name="Russell B.J."/>
            <person name="Lambert A.J."/>
        </authorList>
    </citation>
    <scope>NUCLEOTIDE SEQUENCE [LARGE SCALE GENOMIC DNA]</scope>
    <source>
        <strain evidence="22">VP-437R</strain>
    </source>
</reference>
<evidence type="ECO:0000313" key="23">
    <source>
        <dbReference type="EMBL" id="QLA46864.1"/>
    </source>
</evidence>
<dbReference type="Pfam" id="PF15518">
    <property type="entry name" value="L_protein_N"/>
    <property type="match status" value="1"/>
</dbReference>
<dbReference type="GO" id="GO:0044423">
    <property type="term" value="C:virion component"/>
    <property type="evidence" value="ECO:0007669"/>
    <property type="project" value="UniProtKB-KW"/>
</dbReference>
<protein>
    <recommendedName>
        <fullName evidence="7">RNA-directed RNA polymerase L</fullName>
        <ecNumber evidence="6">2.7.7.48</ecNumber>
    </recommendedName>
    <alternativeName>
        <fullName evidence="16">Large structural protein</fullName>
    </alternativeName>
    <alternativeName>
        <fullName evidence="18">Replicase</fullName>
    </alternativeName>
    <alternativeName>
        <fullName evidence="17">Transcriptase</fullName>
    </alternativeName>
</protein>
<comment type="function">
    <text evidence="20">RNA-dependent RNA polymerase, which is responsible for the replication and transcription of the viral RNA genome using antigenomic RNA as an intermediate. During transcription, synthesizes subgenomic RNAs and assures their capping by a cap-snatching mechanism, which involves the endonuclease activity cleaving the host capped pre-mRNAs. These short capped RNAs are then used as primers for viral transcription. The 3'-end of subgenomic mRNAs molecules are not polyadenylated. During replication, the polymerase binds the 5' and 3' vRNA extremities at distinct sites. In turn, significant conformational changes occur in the polymerase and in vRNA to initiate active RNA synthesis. As a consequence of the use of the same enzyme for both transcription and replication, these mechanisms need to be well coordinated.</text>
</comment>
<proteinExistence type="inferred from homology"/>
<evidence type="ECO:0000256" key="20">
    <source>
        <dbReference type="ARBA" id="ARBA00046037"/>
    </source>
</evidence>
<evidence type="ECO:0000256" key="1">
    <source>
        <dbReference type="ARBA" id="ARBA00001936"/>
    </source>
</evidence>
<dbReference type="InterPro" id="IPR007322">
    <property type="entry name" value="RNA_pol_bunyavir"/>
</dbReference>
<dbReference type="Pfam" id="PF04196">
    <property type="entry name" value="Bunya_RdRp"/>
    <property type="match status" value="1"/>
</dbReference>
<dbReference type="EC" id="2.7.7.48" evidence="6"/>
<dbReference type="Pfam" id="PF12603">
    <property type="entry name" value="L_PA-C-like"/>
    <property type="match status" value="1"/>
</dbReference>
<comment type="cofactor">
    <cofactor evidence="2">
        <name>Mg(2+)</name>
        <dbReference type="ChEBI" id="CHEBI:18420"/>
    </cofactor>
</comment>
<keyword evidence="10" id="KW-0378">Hydrolase</keyword>
<dbReference type="GO" id="GO:0046872">
    <property type="term" value="F:metal ion binding"/>
    <property type="evidence" value="ECO:0007669"/>
    <property type="project" value="UniProtKB-KW"/>
</dbReference>
<reference evidence="23" key="2">
    <citation type="submission" date="2019-05" db="EMBL/GenBank/DDBJ databases">
        <title>Genomic Characterization of 104 Bunyaviruses in the Families Peribunyaviridae, Nairoviridae, and Phenuiviridae.</title>
        <authorList>
            <person name="Kapuscinski M."/>
            <person name="Bergren N."/>
            <person name="Russell B."/>
            <person name="Lee J."/>
            <person name="Borland E."/>
            <person name="King D."/>
            <person name="Burkhalter K."/>
            <person name="Stenglein M."/>
            <person name="Kading R."/>
        </authorList>
    </citation>
    <scope>NUCLEOTIDE SEQUENCE</scope>
    <source>
        <strain evidence="23">VP 437R</strain>
    </source>
</reference>
<keyword evidence="24" id="KW-1185">Reference proteome</keyword>
<dbReference type="InterPro" id="IPR007099">
    <property type="entry name" value="RNA-dir_pol_NSvirus"/>
</dbReference>
<feature type="domain" description="RdRp catalytic" evidence="21">
    <location>
        <begin position="976"/>
        <end position="1167"/>
    </location>
</feature>
<dbReference type="PROSITE" id="PS50525">
    <property type="entry name" value="RDRP_SSRNA_NEG_SEG"/>
    <property type="match status" value="1"/>
</dbReference>
<keyword evidence="8" id="KW-0808">Transferase</keyword>
<evidence type="ECO:0000256" key="4">
    <source>
        <dbReference type="ARBA" id="ARBA00004328"/>
    </source>
</evidence>
<comment type="subcellular location">
    <subcellularLocation>
        <location evidence="3">Host Golgi apparatus</location>
    </subcellularLocation>
    <subcellularLocation>
        <location evidence="5">Host endoplasmic reticulum-Golgi intermediate compartment</location>
    </subcellularLocation>
    <subcellularLocation>
        <location evidence="4">Virion</location>
    </subcellularLocation>
</comment>
<evidence type="ECO:0000259" key="21">
    <source>
        <dbReference type="PROSITE" id="PS50525"/>
    </source>
</evidence>
<evidence type="ECO:0000256" key="14">
    <source>
        <dbReference type="ARBA" id="ARBA00023184"/>
    </source>
</evidence>
<keyword evidence="13" id="KW-0946">Virion</keyword>
<evidence type="ECO:0000256" key="12">
    <source>
        <dbReference type="ARBA" id="ARBA00022842"/>
    </source>
</evidence>
<dbReference type="InterPro" id="IPR029124">
    <property type="entry name" value="L_protein_N"/>
</dbReference>
<sequence>MNRILETQPDLNYGYNCGALIHYDCTLFNLELPNFEVTKQIGSIQIDLDPASHSAVSTVGSTLETRMTITDNKLCNIVHDITVGHLTPITDCMFCSVFEVKGDGFDNHSPDMILETGPDSYYVIEFTTNRGGEQSARTAALNKIAKYEIPCQNRSSGVSIKLGVISVHRDGVWSNMNLGDEDVNELVYRYRLALDVFSDISIRCPDLLDEDGDSQKTKRELNGIISLISMDWERTESAFPMFKKEVIESFGGYSSDSDYISRIVSKSLKECHDDLIKSSFFDENLTHEERLMRNLQDCEDKISTYREEYMKSDLMREINDSKSTIQIPGWVTSEGPEGKNLKGLGDFSISGSHPMCKIWDRVCRCAATEEIERMYDDPDAELEFAMSDQRERSDERNKYHRVRLDISREEEDYIATLGVCAKSKRDNHQVELSRLRSKKAFSLNHDISALEEFLNTRDRSVFEPSEETYCPLLQDLELRAESMTIHQPRLFTEKGTNEFLENYISFMKSPLGSWSQMVSLIGAELSASVKQHVKHSSYVVKRLLNSSVYLLIKPTNSKSHIFVSFAVEKDRLIANLDNSTVFKQCIDGGDILITDFVSYKLSKLTNLCKTSSLLYCALCFWTETHCFSPWDSVKVAYNERSPGGHEVRFMTKLSLLTLLEDKATTEELQTMLRYVIMEGFVSQPEIPKPQKMMSKLPTIMRSELQVFLLTRVFLTMRRISSKPFLLIKNGSRISWSQLFNPFTQSSVRDVQPVINCCYNGYFKNKEEETEPSVLSKMYKKIIELEDCCPKDDMYLGMGDPEDPKMHEFSRSYLKECVDHAKQLLSRIHGQNFMQMIEDQIVREVSQITLERLATLKATSNFNNGWYNYKEVKDKNYTRDKLIVKMSQFANEGSSLAIQKFEECMTRIEEKKCMEICLFKKQQHGGLREIYVMGADERIVQSIVECISKTIGKFFPSDTLCNPSNKTKIPETHGMRARKHCEGSVWTCSTSDDARKWNQGHFVTKFAMMLRSFTTPKWWPIITRGCSMFTRKNMMMNLSFMRILDCHTELKTSDEFSTTLFKAYHGEITVPWFHPGCTYLTTKTGMMQGILHFTSSLLHTIHQEYIRSLSFKIFNSKVHPEMSYKMVCDMMQGSDDSSMMISFPSKDESLIAKCKVAAALCFRMKKKLGIYLGIYPSEKSTSNTDFVMEYNSEFYFHSQHVRPTIRWIAASCSLPEVETLVARQEEASNLLTSVTEGGGSFSLAACIQHSQCLLHYMLMGMGVSELFKEYSKAIVRWKDPGLGFFLFDNPYAAGLPGFRYNLYKVVTTTNLQKIYAHFLKKVRSREEDDALIPETCSVSPGGALILSSALKWGSRQKFLKLRSRLHIPDDWVEQINEHPSVLYRAPSTGNEIILRIAEKVHSPGVVSSLSSGNAVAKVMASSVYFLSAAIFEDAGRPEYSFTGDQKYSLLHKMALYNGFSGYGDIDDEDILFLFPNVSEYQQLDSIIYNKSNIEFIVRINQRENTQTKITIFDQHSSLKISPEKLVSDKWFGTQKSKIGLTALDNEWHKLKTIVGWLRDTPEQTLENSPFRSHVQIRNFFARMEVKPRSVRITGAPVKKRSGISKLSLVIRDNYARNGYLKGIEDIEGVERSNAAEVAKHFLFGILAGPYNTETKEQLVIKSLSILPEVSLKESDRKTKSNLISILQNWCSGNGGTSQLIEEVGAGIIGGFVLPQKCKINNGKVEYYGEGIWRGFMDGCQTQIEIYNSIGLPPHIRSITVTDKSSIWELSAALRSWCEDIGAFNGVDYSKTASKKGLKYWMHDFKPYGLDKPFGVPVYVVRGDMVKEFDVSEDQIRLKVRRSTINLYVKESNRDIHILSYTAGDNDLSPVAVNRTRSQQVKAALELFSKEPSSSWMRCSSIPIMFINKLLEISESKLNIGTLDSDRLRHIMKTCTESSLRSRVGNVFQNVPGSSDAPQVFDLDSVINIMIEDMAGDMFTSIAKDIEVDLQEAYSNEEFDFTDIDLFGPAHFKEVTDLTMISHPLMDEFIDFLISNVGRKKIRKALQTLRCARRDMILLKQLLRCLCMDPNSLREEYQLEDIECEVDDDMIG</sequence>
<evidence type="ECO:0000256" key="11">
    <source>
        <dbReference type="ARBA" id="ARBA00022812"/>
    </source>
</evidence>
<keyword evidence="12" id="KW-0460">Magnesium</keyword>
<accession>A0A4P8D7R8</accession>
<dbReference type="GO" id="GO:0039694">
    <property type="term" value="P:viral RNA genome replication"/>
    <property type="evidence" value="ECO:0007669"/>
    <property type="project" value="InterPro"/>
</dbReference>
<keyword evidence="9" id="KW-0479">Metal-binding</keyword>
<dbReference type="KEGG" id="vg:65246746"/>
<keyword evidence="14" id="KW-1038">Host endoplasmic reticulum</keyword>
<evidence type="ECO:0000256" key="3">
    <source>
        <dbReference type="ARBA" id="ARBA00004136"/>
    </source>
</evidence>
<evidence type="ECO:0000256" key="6">
    <source>
        <dbReference type="ARBA" id="ARBA00012494"/>
    </source>
</evidence>
<dbReference type="GO" id="GO:0006351">
    <property type="term" value="P:DNA-templated transcription"/>
    <property type="evidence" value="ECO:0007669"/>
    <property type="project" value="InterPro"/>
</dbReference>
<evidence type="ECO:0000256" key="16">
    <source>
        <dbReference type="ARBA" id="ARBA00030285"/>
    </source>
</evidence>
<dbReference type="GO" id="GO:0044177">
    <property type="term" value="C:host cell Golgi apparatus"/>
    <property type="evidence" value="ECO:0007669"/>
    <property type="project" value="UniProtKB-SubCell"/>
</dbReference>
<evidence type="ECO:0000256" key="9">
    <source>
        <dbReference type="ARBA" id="ARBA00022723"/>
    </source>
</evidence>
<organism evidence="22 24">
    <name type="scientific">Cacao virus</name>
    <dbReference type="NCBI Taxonomy" id="629730"/>
    <lineage>
        <taxon>Viruses</taxon>
        <taxon>Riboviria</taxon>
        <taxon>Orthornavirae</taxon>
        <taxon>Negarnaviricota</taxon>
        <taxon>Polyploviricotina</taxon>
        <taxon>Bunyaviricetes</taxon>
        <taxon>Hareavirales</taxon>
        <taxon>Phenuiviridae</taxon>
        <taxon>Phlebovirus</taxon>
        <taxon>Phlebovirus cacaoense</taxon>
    </lineage>
</organism>
<dbReference type="GO" id="GO:0044172">
    <property type="term" value="C:host cell endoplasmic reticulum-Golgi intermediate compartment"/>
    <property type="evidence" value="ECO:0007669"/>
    <property type="project" value="UniProtKB-SubCell"/>
</dbReference>